<accession>A0A179HQ88</accession>
<evidence type="ECO:0000313" key="3">
    <source>
        <dbReference type="Proteomes" id="UP000078340"/>
    </source>
</evidence>
<gene>
    <name evidence="2" type="ORF">VFPFJ_03578</name>
</gene>
<comment type="caution">
    <text evidence="2">The sequence shown here is derived from an EMBL/GenBank/DDBJ whole genome shotgun (WGS) entry which is preliminary data.</text>
</comment>
<dbReference type="Proteomes" id="UP000078340">
    <property type="component" value="Unassembled WGS sequence"/>
</dbReference>
<dbReference type="AlphaFoldDB" id="A0A179HQ88"/>
<reference evidence="2 3" key="1">
    <citation type="submission" date="2016-02" db="EMBL/GenBank/DDBJ databases">
        <title>Biosynthesis of antibiotic leucinostatins and their inhibition on Phytophthora in bio-control Purpureocillium lilacinum.</title>
        <authorList>
            <person name="Wang G."/>
            <person name="Liu Z."/>
            <person name="Lin R."/>
            <person name="Li E."/>
            <person name="Mao Z."/>
            <person name="Ling J."/>
            <person name="Yin W."/>
            <person name="Xie B."/>
        </authorList>
    </citation>
    <scope>NUCLEOTIDE SEQUENCE [LARGE SCALE GENOMIC DNA]</scope>
    <source>
        <strain evidence="2">PLFJ-1</strain>
    </source>
</reference>
<evidence type="ECO:0000313" key="2">
    <source>
        <dbReference type="EMBL" id="OAQ91838.1"/>
    </source>
</evidence>
<dbReference type="EMBL" id="LSBI01000003">
    <property type="protein sequence ID" value="OAQ91838.1"/>
    <property type="molecule type" value="Genomic_DNA"/>
</dbReference>
<organism evidence="2 3">
    <name type="scientific">Purpureocillium lilacinum</name>
    <name type="common">Paecilomyces lilacinus</name>
    <dbReference type="NCBI Taxonomy" id="33203"/>
    <lineage>
        <taxon>Eukaryota</taxon>
        <taxon>Fungi</taxon>
        <taxon>Dikarya</taxon>
        <taxon>Ascomycota</taxon>
        <taxon>Pezizomycotina</taxon>
        <taxon>Sordariomycetes</taxon>
        <taxon>Hypocreomycetidae</taxon>
        <taxon>Hypocreales</taxon>
        <taxon>Ophiocordycipitaceae</taxon>
        <taxon>Purpureocillium</taxon>
    </lineage>
</organism>
<name>A0A179HQ88_PURLI</name>
<evidence type="ECO:0000256" key="1">
    <source>
        <dbReference type="SAM" id="MobiDB-lite"/>
    </source>
</evidence>
<sequence>MSKTPPHAGQCAWDSPPASQRLPVASGASSGGRLGRTAGSLQVVPRTPSATLWPSISPGATAPMGARDGFEEGTVLSRPSEKGGLA</sequence>
<protein>
    <submittedName>
        <fullName evidence="2">Uncharacterized protein</fullName>
    </submittedName>
</protein>
<proteinExistence type="predicted"/>
<feature type="region of interest" description="Disordered" evidence="1">
    <location>
        <begin position="1"/>
        <end position="86"/>
    </location>
</feature>